<dbReference type="AlphaFoldDB" id="A0AAU8FR35"/>
<dbReference type="GO" id="GO:0016020">
    <property type="term" value="C:membrane"/>
    <property type="evidence" value="ECO:0007669"/>
    <property type="project" value="InterPro"/>
</dbReference>
<evidence type="ECO:0000313" key="3">
    <source>
        <dbReference type="EMBL" id="XCH25998.1"/>
    </source>
</evidence>
<evidence type="ECO:0000259" key="2">
    <source>
        <dbReference type="Pfam" id="PF06580"/>
    </source>
</evidence>
<dbReference type="InterPro" id="IPR050640">
    <property type="entry name" value="Bact_2-comp_sensor_kinase"/>
</dbReference>
<feature type="transmembrane region" description="Helical" evidence="1">
    <location>
        <begin position="112"/>
        <end position="133"/>
    </location>
</feature>
<feature type="transmembrane region" description="Helical" evidence="1">
    <location>
        <begin position="48"/>
        <end position="69"/>
    </location>
</feature>
<organism evidence="3">
    <name type="scientific">Dyadobacter sp. 676</name>
    <dbReference type="NCBI Taxonomy" id="3088362"/>
    <lineage>
        <taxon>Bacteria</taxon>
        <taxon>Pseudomonadati</taxon>
        <taxon>Bacteroidota</taxon>
        <taxon>Cytophagia</taxon>
        <taxon>Cytophagales</taxon>
        <taxon>Spirosomataceae</taxon>
        <taxon>Dyadobacter</taxon>
    </lineage>
</organism>
<dbReference type="SUPFAM" id="SSF55874">
    <property type="entry name" value="ATPase domain of HSP90 chaperone/DNA topoisomerase II/histidine kinase"/>
    <property type="match status" value="1"/>
</dbReference>
<dbReference type="InterPro" id="IPR010559">
    <property type="entry name" value="Sig_transdc_His_kin_internal"/>
</dbReference>
<feature type="transmembrane region" description="Helical" evidence="1">
    <location>
        <begin position="12"/>
        <end position="33"/>
    </location>
</feature>
<keyword evidence="1" id="KW-0812">Transmembrane</keyword>
<keyword evidence="1" id="KW-1133">Transmembrane helix</keyword>
<protein>
    <submittedName>
        <fullName evidence="3">Sensor histidine kinase</fullName>
    </submittedName>
</protein>
<keyword evidence="3" id="KW-0808">Transferase</keyword>
<feature type="transmembrane region" description="Helical" evidence="1">
    <location>
        <begin position="81"/>
        <end position="100"/>
    </location>
</feature>
<dbReference type="RefSeq" id="WP_353721296.1">
    <property type="nucleotide sequence ID" value="NZ_CP159289.1"/>
</dbReference>
<proteinExistence type="predicted"/>
<sequence>MSIKISDKNREATKTGIYTVLTAATAVPVYFGIDTYLNTIGAQHDEALAVAGTIVFFGCVYIGRHLSTIWSARQREIPKNVLNGLAGAIAVCFVWLFIHADFQFRTFPGINLLLYWMPFVTIGLCTGALIKLFRMSTQKELEAARTQAAHSQSELFLLQSQLSPHFLFNTLNNLYGLSISQHEKIPPLILKLSDLLRYSVYEASETYVPLRDELTYIRNYIDFEQLRMGDRLELQTDIEQVGGPDIRIAPMLLIVFIENAFKHSRNTIDSKVFIEMRLKIWGNSILFYLRNSHNRSAQNDQHVEKHSGFGLANVRKRLQLLYPGQHYLVIDNEENTYTVNLRLNLR</sequence>
<keyword evidence="1" id="KW-0472">Membrane</keyword>
<dbReference type="InterPro" id="IPR036890">
    <property type="entry name" value="HATPase_C_sf"/>
</dbReference>
<dbReference type="EMBL" id="CP159289">
    <property type="protein sequence ID" value="XCH25998.1"/>
    <property type="molecule type" value="Genomic_DNA"/>
</dbReference>
<dbReference type="PANTHER" id="PTHR34220:SF7">
    <property type="entry name" value="SENSOR HISTIDINE KINASE YPDA"/>
    <property type="match status" value="1"/>
</dbReference>
<dbReference type="GO" id="GO:0000155">
    <property type="term" value="F:phosphorelay sensor kinase activity"/>
    <property type="evidence" value="ECO:0007669"/>
    <property type="project" value="InterPro"/>
</dbReference>
<dbReference type="Gene3D" id="3.30.565.10">
    <property type="entry name" value="Histidine kinase-like ATPase, C-terminal domain"/>
    <property type="match status" value="1"/>
</dbReference>
<keyword evidence="3" id="KW-0418">Kinase</keyword>
<reference evidence="3" key="1">
    <citation type="submission" date="2024-06" db="EMBL/GenBank/DDBJ databases">
        <title>Sequencing and assembly of the genome of Dyadobacter sp. strain 676, a symbiont of Cyamopsis tetragonoloba.</title>
        <authorList>
            <person name="Guro P."/>
            <person name="Sazanova A."/>
            <person name="Kuznetsova I."/>
            <person name="Belimov A."/>
            <person name="Safronova V."/>
        </authorList>
    </citation>
    <scope>NUCLEOTIDE SEQUENCE</scope>
    <source>
        <strain evidence="3">676</strain>
    </source>
</reference>
<name>A0AAU8FR35_9BACT</name>
<evidence type="ECO:0000256" key="1">
    <source>
        <dbReference type="SAM" id="Phobius"/>
    </source>
</evidence>
<dbReference type="Pfam" id="PF06580">
    <property type="entry name" value="His_kinase"/>
    <property type="match status" value="1"/>
</dbReference>
<feature type="domain" description="Signal transduction histidine kinase internal region" evidence="2">
    <location>
        <begin position="154"/>
        <end position="232"/>
    </location>
</feature>
<dbReference type="PANTHER" id="PTHR34220">
    <property type="entry name" value="SENSOR HISTIDINE KINASE YPDA"/>
    <property type="match status" value="1"/>
</dbReference>
<accession>A0AAU8FR35</accession>
<gene>
    <name evidence="3" type="ORF">ABV298_06200</name>
</gene>